<dbReference type="AlphaFoldDB" id="A6GWN0"/>
<reference evidence="4 5" key="1">
    <citation type="journal article" date="2007" name="Nat. Biotechnol.">
        <title>Complete genome sequence of the fish pathogen Flavobacterium psychrophilum.</title>
        <authorList>
            <person name="Duchaud E."/>
            <person name="Boussaha M."/>
            <person name="Loux V."/>
            <person name="Bernardet J.F."/>
            <person name="Michel C."/>
            <person name="Kerouault B."/>
            <person name="Mondot S."/>
            <person name="Nicolas P."/>
            <person name="Bossy R."/>
            <person name="Caron C."/>
            <person name="Bessieres P."/>
            <person name="Gibrat J.F."/>
            <person name="Claverol S."/>
            <person name="Dumetz F."/>
            <person name="Le Henaff M."/>
            <person name="Benmansour A."/>
        </authorList>
    </citation>
    <scope>NUCLEOTIDE SEQUENCE [LARGE SCALE GENOMIC DNA]</scope>
    <source>
        <strain evidence="5">ATCC 49511 / DSM 21280 / CIP 103535 / JIP02/86</strain>
    </source>
</reference>
<dbReference type="RefSeq" id="WP_011962561.1">
    <property type="nucleotide sequence ID" value="NC_009613.3"/>
</dbReference>
<dbReference type="GO" id="GO:0016020">
    <property type="term" value="C:membrane"/>
    <property type="evidence" value="ECO:0007669"/>
    <property type="project" value="InterPro"/>
</dbReference>
<dbReference type="EnsemblBacteria" id="CAL42503">
    <property type="protein sequence ID" value="CAL42503"/>
    <property type="gene ID" value="FP0390"/>
</dbReference>
<dbReference type="InterPro" id="IPR019756">
    <property type="entry name" value="Pept_S26A_signal_pept_1_Ser-AS"/>
</dbReference>
<dbReference type="CDD" id="cd06529">
    <property type="entry name" value="S24_LexA-like"/>
    <property type="match status" value="1"/>
</dbReference>
<evidence type="ECO:0000259" key="3">
    <source>
        <dbReference type="Pfam" id="PF00717"/>
    </source>
</evidence>
<dbReference type="PATRIC" id="fig|402612.5.peg.403"/>
<organism evidence="4 5">
    <name type="scientific">Flavobacterium psychrophilum (strain ATCC 49511 / DSM 21280 / CIP 103535 / JIP02/86)</name>
    <dbReference type="NCBI Taxonomy" id="402612"/>
    <lineage>
        <taxon>Bacteria</taxon>
        <taxon>Pseudomonadati</taxon>
        <taxon>Bacteroidota</taxon>
        <taxon>Flavobacteriia</taxon>
        <taxon>Flavobacteriales</taxon>
        <taxon>Flavobacteriaceae</taxon>
        <taxon>Flavobacterium</taxon>
    </lineage>
</organism>
<dbReference type="InterPro" id="IPR050077">
    <property type="entry name" value="LexA_repressor"/>
</dbReference>
<keyword evidence="1" id="KW-0645">Protease</keyword>
<dbReference type="EC" id="3.4.21.-" evidence="4"/>
<evidence type="ECO:0000256" key="2">
    <source>
        <dbReference type="ARBA" id="ARBA00022801"/>
    </source>
</evidence>
<dbReference type="PROSITE" id="PS00501">
    <property type="entry name" value="SPASE_I_1"/>
    <property type="match status" value="1"/>
</dbReference>
<dbReference type="InterPro" id="IPR039418">
    <property type="entry name" value="LexA-like"/>
</dbReference>
<evidence type="ECO:0000256" key="1">
    <source>
        <dbReference type="ARBA" id="ARBA00022670"/>
    </source>
</evidence>
<evidence type="ECO:0000313" key="5">
    <source>
        <dbReference type="Proteomes" id="UP000006394"/>
    </source>
</evidence>
<dbReference type="EMBL" id="AM398681">
    <property type="protein sequence ID" value="CAL42503.1"/>
    <property type="molecule type" value="Genomic_DNA"/>
</dbReference>
<dbReference type="PANTHER" id="PTHR33516">
    <property type="entry name" value="LEXA REPRESSOR"/>
    <property type="match status" value="1"/>
</dbReference>
<dbReference type="InterPro" id="IPR036286">
    <property type="entry name" value="LexA/Signal_pep-like_sf"/>
</dbReference>
<dbReference type="Gene3D" id="2.10.109.10">
    <property type="entry name" value="Umud Fragment, subunit A"/>
    <property type="match status" value="1"/>
</dbReference>
<dbReference type="GO" id="GO:0004252">
    <property type="term" value="F:serine-type endopeptidase activity"/>
    <property type="evidence" value="ECO:0007669"/>
    <property type="project" value="InterPro"/>
</dbReference>
<dbReference type="KEGG" id="fps:FP0390"/>
<keyword evidence="2 4" id="KW-0378">Hydrolase</keyword>
<gene>
    <name evidence="4" type="primary">umuD</name>
    <name evidence="4" type="ordered locus">FP0390</name>
</gene>
<dbReference type="Proteomes" id="UP000006394">
    <property type="component" value="Chromosome"/>
</dbReference>
<accession>A6GWN0</accession>
<dbReference type="Pfam" id="PF00717">
    <property type="entry name" value="Peptidase_S24"/>
    <property type="match status" value="1"/>
</dbReference>
<dbReference type="InterPro" id="IPR015927">
    <property type="entry name" value="Peptidase_S24_S26A/B/C"/>
</dbReference>
<dbReference type="SUPFAM" id="SSF51306">
    <property type="entry name" value="LexA/Signal peptidase"/>
    <property type="match status" value="1"/>
</dbReference>
<proteinExistence type="predicted"/>
<dbReference type="HOGENOM" id="CLU_066192_0_0_10"/>
<sequence length="148" mass="16878">MKIIKVPKFGNELENLPYEIKDNKILVNYFGGVQAGFPSPAEDFVEQKLSLDEKYISNPNNTYLIKVRGNSMYPTLQIGDILIVKSDLDLKDNKIAIVSINNSDYTVKRYSKRKKTFVADNSEYPNIDIEEEDSILCLGVVKNLIRDL</sequence>
<dbReference type="PANTHER" id="PTHR33516:SF2">
    <property type="entry name" value="LEXA REPRESSOR-RELATED"/>
    <property type="match status" value="1"/>
</dbReference>
<dbReference type="STRING" id="402612.FP0390"/>
<protein>
    <submittedName>
        <fullName evidence="4">SOS mutagenesis error-prone repair processed to UmuD' forms complex with UmuC</fullName>
        <ecNumber evidence="4">3.4.21.-</ecNumber>
    </submittedName>
</protein>
<name>A6GWN0_FLAPJ</name>
<dbReference type="eggNOG" id="COG1974">
    <property type="taxonomic scope" value="Bacteria"/>
</dbReference>
<evidence type="ECO:0000313" key="4">
    <source>
        <dbReference type="EMBL" id="CAL42503.1"/>
    </source>
</evidence>
<feature type="domain" description="Peptidase S24/S26A/S26B/S26C" evidence="3">
    <location>
        <begin position="30"/>
        <end position="141"/>
    </location>
</feature>
<dbReference type="GO" id="GO:0006508">
    <property type="term" value="P:proteolysis"/>
    <property type="evidence" value="ECO:0007669"/>
    <property type="project" value="UniProtKB-KW"/>
</dbReference>
<dbReference type="OrthoDB" id="9787787at2"/>
<keyword evidence="5" id="KW-1185">Reference proteome</keyword>
<dbReference type="GeneID" id="66551526"/>